<dbReference type="EMBL" id="DVKS01000123">
    <property type="protein sequence ID" value="HIT41856.1"/>
    <property type="molecule type" value="Genomic_DNA"/>
</dbReference>
<comment type="caution">
    <text evidence="2">The sequence shown here is derived from an EMBL/GenBank/DDBJ whole genome shotgun (WGS) entry which is preliminary data.</text>
</comment>
<dbReference type="Proteomes" id="UP000886860">
    <property type="component" value="Unassembled WGS sequence"/>
</dbReference>
<name>A0A9D1GJ83_9FIRM</name>
<evidence type="ECO:0000313" key="2">
    <source>
        <dbReference type="EMBL" id="HIT41856.1"/>
    </source>
</evidence>
<protein>
    <recommendedName>
        <fullName evidence="1">DRTGG domain-containing protein</fullName>
    </recommendedName>
</protein>
<feature type="domain" description="DRTGG" evidence="1">
    <location>
        <begin position="5"/>
        <end position="104"/>
    </location>
</feature>
<evidence type="ECO:0000313" key="3">
    <source>
        <dbReference type="Proteomes" id="UP000886860"/>
    </source>
</evidence>
<evidence type="ECO:0000259" key="1">
    <source>
        <dbReference type="Pfam" id="PF07085"/>
    </source>
</evidence>
<reference evidence="2" key="2">
    <citation type="journal article" date="2021" name="PeerJ">
        <title>Extensive microbial diversity within the chicken gut microbiome revealed by metagenomics and culture.</title>
        <authorList>
            <person name="Gilroy R."/>
            <person name="Ravi A."/>
            <person name="Getino M."/>
            <person name="Pursley I."/>
            <person name="Horton D.L."/>
            <person name="Alikhan N.F."/>
            <person name="Baker D."/>
            <person name="Gharbi K."/>
            <person name="Hall N."/>
            <person name="Watson M."/>
            <person name="Adriaenssens E.M."/>
            <person name="Foster-Nyarko E."/>
            <person name="Jarju S."/>
            <person name="Secka A."/>
            <person name="Antonio M."/>
            <person name="Oren A."/>
            <person name="Chaudhuri R.R."/>
            <person name="La Ragione R."/>
            <person name="Hildebrand F."/>
            <person name="Pallen M.J."/>
        </authorList>
    </citation>
    <scope>NUCLEOTIDE SEQUENCE</scope>
    <source>
        <strain evidence="2">CHK123-3438</strain>
    </source>
</reference>
<dbReference type="Pfam" id="PF07085">
    <property type="entry name" value="DRTGG"/>
    <property type="match status" value="1"/>
</dbReference>
<dbReference type="InterPro" id="IPR010766">
    <property type="entry name" value="DRTGG"/>
</dbReference>
<proteinExistence type="predicted"/>
<accession>A0A9D1GJ83</accession>
<dbReference type="Gene3D" id="3.40.1390.20">
    <property type="entry name" value="HprK N-terminal domain-like"/>
    <property type="match status" value="1"/>
</dbReference>
<organism evidence="2 3">
    <name type="scientific">Candidatus Caccovicinus merdipullorum</name>
    <dbReference type="NCBI Taxonomy" id="2840724"/>
    <lineage>
        <taxon>Bacteria</taxon>
        <taxon>Bacillati</taxon>
        <taxon>Bacillota</taxon>
        <taxon>Clostridia</taxon>
        <taxon>Eubacteriales</taxon>
        <taxon>Candidatus Caccovicinus</taxon>
    </lineage>
</organism>
<gene>
    <name evidence="2" type="ORF">IAB60_07160</name>
</gene>
<reference evidence="2" key="1">
    <citation type="submission" date="2020-10" db="EMBL/GenBank/DDBJ databases">
        <authorList>
            <person name="Gilroy R."/>
        </authorList>
    </citation>
    <scope>NUCLEOTIDE SEQUENCE</scope>
    <source>
        <strain evidence="2">CHK123-3438</strain>
    </source>
</reference>
<dbReference type="SUPFAM" id="SSF75138">
    <property type="entry name" value="HprK N-terminal domain-like"/>
    <property type="match status" value="1"/>
</dbReference>
<dbReference type="InterPro" id="IPR028979">
    <property type="entry name" value="Ser_kin/Pase_Hpr-like_N_sf"/>
</dbReference>
<sequence>MTVKDVKEILNARVLAGEELMDQEVRSACGSDMMSDVLAFSKDHSVLLTGLCNPQVIRTAEMLDIVCLVFVRGKVPDDSVIQMAKDRDLVVLATGHRMFSSCGMLYAAGLGGGAI</sequence>
<dbReference type="AlphaFoldDB" id="A0A9D1GJ83"/>